<feature type="compositionally biased region" description="Basic and acidic residues" evidence="1">
    <location>
        <begin position="175"/>
        <end position="189"/>
    </location>
</feature>
<feature type="region of interest" description="Disordered" evidence="1">
    <location>
        <begin position="1"/>
        <end position="54"/>
    </location>
</feature>
<proteinExistence type="predicted"/>
<evidence type="ECO:0000313" key="2">
    <source>
        <dbReference type="EMBL" id="OSX76363.1"/>
    </source>
</evidence>
<keyword evidence="3" id="KW-1185">Reference proteome</keyword>
<feature type="compositionally biased region" description="Basic and acidic residues" evidence="1">
    <location>
        <begin position="130"/>
        <end position="142"/>
    </location>
</feature>
<accession>A0A1X6P6V0</accession>
<organism evidence="2 3">
    <name type="scientific">Porphyra umbilicalis</name>
    <name type="common">Purple laver</name>
    <name type="synonym">Red alga</name>
    <dbReference type="NCBI Taxonomy" id="2786"/>
    <lineage>
        <taxon>Eukaryota</taxon>
        <taxon>Rhodophyta</taxon>
        <taxon>Bangiophyceae</taxon>
        <taxon>Bangiales</taxon>
        <taxon>Bangiaceae</taxon>
        <taxon>Porphyra</taxon>
    </lineage>
</organism>
<feature type="compositionally biased region" description="Polar residues" evidence="1">
    <location>
        <begin position="39"/>
        <end position="54"/>
    </location>
</feature>
<name>A0A1X6P6V0_PORUM</name>
<sequence>MRPPIATARVMRAGAVPSPRCVRRATRERPAPPRATRRSVTSSRPPPASNTCSAATMRRWAGSYRKAWWSSSACTTTRTSRRGAEWGAASTRRAQRGAPHRQPLPPAARHAEEGGSGKLLPLAGRPHRRPAAEQEARHERVEGAATKAPHLEGAECDHPRRHAQFNGVQRVAFAKGDDKRQRPDLRHGGDGLPNGDARHRPDRRERAPPHLEGVQR</sequence>
<evidence type="ECO:0000256" key="1">
    <source>
        <dbReference type="SAM" id="MobiDB-lite"/>
    </source>
</evidence>
<feature type="compositionally biased region" description="Basic and acidic residues" evidence="1">
    <location>
        <begin position="149"/>
        <end position="158"/>
    </location>
</feature>
<dbReference type="AlphaFoldDB" id="A0A1X6P6V0"/>
<feature type="region of interest" description="Disordered" evidence="1">
    <location>
        <begin position="70"/>
        <end position="216"/>
    </location>
</feature>
<dbReference type="EMBL" id="KV918869">
    <property type="protein sequence ID" value="OSX76363.1"/>
    <property type="molecule type" value="Genomic_DNA"/>
</dbReference>
<gene>
    <name evidence="2" type="ORF">BU14_0194s0002</name>
</gene>
<feature type="compositionally biased region" description="Basic and acidic residues" evidence="1">
    <location>
        <begin position="196"/>
        <end position="216"/>
    </location>
</feature>
<protein>
    <submittedName>
        <fullName evidence="2">Uncharacterized protein</fullName>
    </submittedName>
</protein>
<evidence type="ECO:0000313" key="3">
    <source>
        <dbReference type="Proteomes" id="UP000218209"/>
    </source>
</evidence>
<dbReference type="Proteomes" id="UP000218209">
    <property type="component" value="Unassembled WGS sequence"/>
</dbReference>
<reference evidence="2 3" key="1">
    <citation type="submission" date="2017-03" db="EMBL/GenBank/DDBJ databases">
        <title>WGS assembly of Porphyra umbilicalis.</title>
        <authorList>
            <person name="Brawley S.H."/>
            <person name="Blouin N.A."/>
            <person name="Ficko-Blean E."/>
            <person name="Wheeler G.L."/>
            <person name="Lohr M."/>
            <person name="Goodson H.V."/>
            <person name="Jenkins J.W."/>
            <person name="Blaby-Haas C.E."/>
            <person name="Helliwell K.E."/>
            <person name="Chan C."/>
            <person name="Marriage T."/>
            <person name="Bhattacharya D."/>
            <person name="Klein A.S."/>
            <person name="Badis Y."/>
            <person name="Brodie J."/>
            <person name="Cao Y."/>
            <person name="Collen J."/>
            <person name="Dittami S.M."/>
            <person name="Gachon C.M."/>
            <person name="Green B.R."/>
            <person name="Karpowicz S."/>
            <person name="Kim J.W."/>
            <person name="Kudahl U."/>
            <person name="Lin S."/>
            <person name="Michel G."/>
            <person name="Mittag M."/>
            <person name="Olson B.J."/>
            <person name="Pangilinan J."/>
            <person name="Peng Y."/>
            <person name="Qiu H."/>
            <person name="Shu S."/>
            <person name="Singer J.T."/>
            <person name="Smith A.G."/>
            <person name="Sprecher B.N."/>
            <person name="Wagner V."/>
            <person name="Wang W."/>
            <person name="Wang Z.-Y."/>
            <person name="Yan J."/>
            <person name="Yarish C."/>
            <person name="Zoeuner-Riek S."/>
            <person name="Zhuang Y."/>
            <person name="Zou Y."/>
            <person name="Lindquist E.A."/>
            <person name="Grimwood J."/>
            <person name="Barry K."/>
            <person name="Rokhsar D.S."/>
            <person name="Schmutz J."/>
            <person name="Stiller J.W."/>
            <person name="Grossman A.R."/>
            <person name="Prochnik S.E."/>
        </authorList>
    </citation>
    <scope>NUCLEOTIDE SEQUENCE [LARGE SCALE GENOMIC DNA]</scope>
    <source>
        <strain evidence="2">4086291</strain>
    </source>
</reference>